<dbReference type="EMBL" id="BAABCQ010000067">
    <property type="protein sequence ID" value="GAA3984997.1"/>
    <property type="molecule type" value="Genomic_DNA"/>
</dbReference>
<dbReference type="Gene3D" id="2.130.10.10">
    <property type="entry name" value="YVTN repeat-like/Quinoprotein amine dehydrogenase"/>
    <property type="match status" value="1"/>
</dbReference>
<organism evidence="1 2">
    <name type="scientific">Streptomyces marokkonensis</name>
    <dbReference type="NCBI Taxonomy" id="324855"/>
    <lineage>
        <taxon>Bacteria</taxon>
        <taxon>Bacillati</taxon>
        <taxon>Actinomycetota</taxon>
        <taxon>Actinomycetes</taxon>
        <taxon>Kitasatosporales</taxon>
        <taxon>Streptomycetaceae</taxon>
        <taxon>Streptomyces</taxon>
    </lineage>
</organism>
<name>A0ABP7QPY4_9ACTN</name>
<dbReference type="Proteomes" id="UP001500034">
    <property type="component" value="Unassembled WGS sequence"/>
</dbReference>
<evidence type="ECO:0000313" key="2">
    <source>
        <dbReference type="Proteomes" id="UP001500034"/>
    </source>
</evidence>
<dbReference type="PANTHER" id="PTHR31460">
    <property type="match status" value="1"/>
</dbReference>
<gene>
    <name evidence="1" type="ORF">GCM10022384_36720</name>
</gene>
<dbReference type="SUPFAM" id="SSF63829">
    <property type="entry name" value="Calcium-dependent phosphotriesterase"/>
    <property type="match status" value="1"/>
</dbReference>
<keyword evidence="2" id="KW-1185">Reference proteome</keyword>
<reference evidence="2" key="1">
    <citation type="journal article" date="2019" name="Int. J. Syst. Evol. Microbiol.">
        <title>The Global Catalogue of Microorganisms (GCM) 10K type strain sequencing project: providing services to taxonomists for standard genome sequencing and annotation.</title>
        <authorList>
            <consortium name="The Broad Institute Genomics Platform"/>
            <consortium name="The Broad Institute Genome Sequencing Center for Infectious Disease"/>
            <person name="Wu L."/>
            <person name="Ma J."/>
        </authorList>
    </citation>
    <scope>NUCLEOTIDE SEQUENCE [LARGE SCALE GENOMIC DNA]</scope>
    <source>
        <strain evidence="2">JCM 17027</strain>
    </source>
</reference>
<protein>
    <recommendedName>
        <fullName evidence="3">Superoxide dismutase</fullName>
    </recommendedName>
</protein>
<comment type="caution">
    <text evidence="1">The sequence shown here is derived from an EMBL/GenBank/DDBJ whole genome shotgun (WGS) entry which is preliminary data.</text>
</comment>
<sequence>MDETTRPTYPTEASMRLLASALATVTVIAVTAVAGSQAAAGSESAARSGSATARLPDHYVIPGEKAFPTGVAYDPRSGHYYVGSAQDGTLYRGHVRKPAARVWSPDGRDGRSFTAGMTIDGEGRLYVNGGATGTLRVYDSATGTLLTTQHGAKGGFVNDVTVAADGTAYVTDSFKPVVYRLTEDERGRWRLEHWLDVDASGVDWIDGQHNLNGIVAVGSRHLLAVQSNTGKLWRIDRSTGRTTEVDLGGHTLVNGDALAWRDGRLYVTQGNLYDDPDTEPQVAVLEMDEDLSSGRFVHGLVPPEGLLHPSAAVITDHDRLLVVNSQYNRWAVGLPPQSLPFTVSSLPIE</sequence>
<evidence type="ECO:0008006" key="3">
    <source>
        <dbReference type="Google" id="ProtNLM"/>
    </source>
</evidence>
<dbReference type="PANTHER" id="PTHR31460:SF3">
    <property type="entry name" value="MESOCENTIN"/>
    <property type="match status" value="1"/>
</dbReference>
<proteinExistence type="predicted"/>
<evidence type="ECO:0000313" key="1">
    <source>
        <dbReference type="EMBL" id="GAA3984997.1"/>
    </source>
</evidence>
<dbReference type="InterPro" id="IPR053224">
    <property type="entry name" value="Sensory_adhesion_molecule"/>
</dbReference>
<dbReference type="InterPro" id="IPR015943">
    <property type="entry name" value="WD40/YVTN_repeat-like_dom_sf"/>
</dbReference>
<dbReference type="RefSeq" id="WP_345593591.1">
    <property type="nucleotide sequence ID" value="NZ_BAABCQ010000067.1"/>
</dbReference>
<accession>A0ABP7QPY4</accession>